<dbReference type="SUPFAM" id="SSF55781">
    <property type="entry name" value="GAF domain-like"/>
    <property type="match status" value="1"/>
</dbReference>
<dbReference type="InterPro" id="IPR043128">
    <property type="entry name" value="Rev_trsase/Diguanyl_cyclase"/>
</dbReference>
<dbReference type="CDD" id="cd01949">
    <property type="entry name" value="GGDEF"/>
    <property type="match status" value="1"/>
</dbReference>
<dbReference type="Pfam" id="PF01590">
    <property type="entry name" value="GAF"/>
    <property type="match status" value="1"/>
</dbReference>
<dbReference type="Proteomes" id="UP000198512">
    <property type="component" value="Unassembled WGS sequence"/>
</dbReference>
<keyword evidence="6" id="KW-1185">Reference proteome</keyword>
<evidence type="ECO:0000256" key="1">
    <source>
        <dbReference type="ARBA" id="ARBA00012528"/>
    </source>
</evidence>
<feature type="domain" description="GGDEF" evidence="4">
    <location>
        <begin position="213"/>
        <end position="345"/>
    </location>
</feature>
<dbReference type="Gene3D" id="3.30.70.270">
    <property type="match status" value="1"/>
</dbReference>
<dbReference type="PROSITE" id="PS50887">
    <property type="entry name" value="GGDEF"/>
    <property type="match status" value="1"/>
</dbReference>
<dbReference type="SMART" id="SM00267">
    <property type="entry name" value="GGDEF"/>
    <property type="match status" value="1"/>
</dbReference>
<dbReference type="PANTHER" id="PTHR45138:SF9">
    <property type="entry name" value="DIGUANYLATE CYCLASE DGCM-RELATED"/>
    <property type="match status" value="1"/>
</dbReference>
<dbReference type="Pfam" id="PF00990">
    <property type="entry name" value="GGDEF"/>
    <property type="match status" value="1"/>
</dbReference>
<evidence type="ECO:0000256" key="2">
    <source>
        <dbReference type="ARBA" id="ARBA00034247"/>
    </source>
</evidence>
<dbReference type="EMBL" id="FOFP01000008">
    <property type="protein sequence ID" value="SEQ66304.1"/>
    <property type="molecule type" value="Genomic_DNA"/>
</dbReference>
<dbReference type="SUPFAM" id="SSF55073">
    <property type="entry name" value="Nucleotide cyclase"/>
    <property type="match status" value="1"/>
</dbReference>
<dbReference type="InterPro" id="IPR000160">
    <property type="entry name" value="GGDEF_dom"/>
</dbReference>
<protein>
    <recommendedName>
        <fullName evidence="1">diguanylate cyclase</fullName>
        <ecNumber evidence="1">2.7.7.65</ecNumber>
    </recommendedName>
</protein>
<evidence type="ECO:0000313" key="5">
    <source>
        <dbReference type="EMBL" id="SEQ66304.1"/>
    </source>
</evidence>
<comment type="caution">
    <text evidence="5">The sequence shown here is derived from an EMBL/GenBank/DDBJ whole genome shotgun (WGS) entry which is preliminary data.</text>
</comment>
<evidence type="ECO:0000259" key="4">
    <source>
        <dbReference type="PROSITE" id="PS50887"/>
    </source>
</evidence>
<dbReference type="InterPro" id="IPR029016">
    <property type="entry name" value="GAF-like_dom_sf"/>
</dbReference>
<name>A0ABY1BEI9_9PSED</name>
<evidence type="ECO:0000313" key="6">
    <source>
        <dbReference type="Proteomes" id="UP000198512"/>
    </source>
</evidence>
<dbReference type="Gene3D" id="3.30.450.40">
    <property type="match status" value="1"/>
</dbReference>
<accession>A0ABY1BEI9</accession>
<dbReference type="RefSeq" id="WP_069519273.1">
    <property type="nucleotide sequence ID" value="NZ_FOFP01000008.1"/>
</dbReference>
<comment type="catalytic activity">
    <reaction evidence="2">
        <text>2 GTP = 3',3'-c-di-GMP + 2 diphosphate</text>
        <dbReference type="Rhea" id="RHEA:24898"/>
        <dbReference type="ChEBI" id="CHEBI:33019"/>
        <dbReference type="ChEBI" id="CHEBI:37565"/>
        <dbReference type="ChEBI" id="CHEBI:58805"/>
        <dbReference type="EC" id="2.7.7.65"/>
    </reaction>
</comment>
<gene>
    <name evidence="5" type="ORF">SAMN05216600_108106</name>
</gene>
<sequence>MTFPESLDAEAEARRQQSLDNQELLDTPADPLLDTLVRLTQDLFGVRTVLVSLIDCERHWFKARVGAPVAEIPRTPSFCGQAILGTEPYVIEDTHLDTSVCSAAVVIGEPFYRFYAGQPLFSAEGQALGTLCIMHTTPMHLDDRQLRQLKDMATLAEGYLKLLSLSEQTAQLRAALSREERKVMLDPLTQLWNRAGLNHFLVLEQASAQAHGTLLGVLYCDLDHFKSVNDRHGHDVGDHTLWQTARHISAAVRPQDVVTRSGGEEFVVLLQVRDAHELLQVAERIRQAVRSTPVQAEQLALDVTISIGAAVHEESEVLGNTLKRADQALYYAKANGRDRVELAAPH</sequence>
<dbReference type="EC" id="2.7.7.65" evidence="1"/>
<dbReference type="NCBIfam" id="TIGR00254">
    <property type="entry name" value="GGDEF"/>
    <property type="match status" value="1"/>
</dbReference>
<dbReference type="InterPro" id="IPR029787">
    <property type="entry name" value="Nucleotide_cyclase"/>
</dbReference>
<dbReference type="PANTHER" id="PTHR45138">
    <property type="entry name" value="REGULATORY COMPONENTS OF SENSORY TRANSDUCTION SYSTEM"/>
    <property type="match status" value="1"/>
</dbReference>
<proteinExistence type="predicted"/>
<dbReference type="InterPro" id="IPR003018">
    <property type="entry name" value="GAF"/>
</dbReference>
<evidence type="ECO:0000256" key="3">
    <source>
        <dbReference type="SAM" id="MobiDB-lite"/>
    </source>
</evidence>
<feature type="region of interest" description="Disordered" evidence="3">
    <location>
        <begin position="1"/>
        <end position="21"/>
    </location>
</feature>
<dbReference type="SMART" id="SM00065">
    <property type="entry name" value="GAF"/>
    <property type="match status" value="1"/>
</dbReference>
<organism evidence="5 6">
    <name type="scientific">Pseudomonas cuatrocienegasensis</name>
    <dbReference type="NCBI Taxonomy" id="543360"/>
    <lineage>
        <taxon>Bacteria</taxon>
        <taxon>Pseudomonadati</taxon>
        <taxon>Pseudomonadota</taxon>
        <taxon>Gammaproteobacteria</taxon>
        <taxon>Pseudomonadales</taxon>
        <taxon>Pseudomonadaceae</taxon>
        <taxon>Pseudomonas</taxon>
    </lineage>
</organism>
<dbReference type="InterPro" id="IPR050469">
    <property type="entry name" value="Diguanylate_Cyclase"/>
</dbReference>
<reference evidence="5 6" key="1">
    <citation type="submission" date="2016-10" db="EMBL/GenBank/DDBJ databases">
        <authorList>
            <person name="Varghese N."/>
            <person name="Submissions S."/>
        </authorList>
    </citation>
    <scope>NUCLEOTIDE SEQUENCE [LARGE SCALE GENOMIC DNA]</scope>
    <source>
        <strain evidence="5 6">CIP 109853</strain>
    </source>
</reference>